<dbReference type="Pfam" id="PF01636">
    <property type="entry name" value="APH"/>
    <property type="match status" value="1"/>
</dbReference>
<organism evidence="2 3">
    <name type="scientific">Ornithinimicrobium cryptoxanthini</name>
    <dbReference type="NCBI Taxonomy" id="2934161"/>
    <lineage>
        <taxon>Bacteria</taxon>
        <taxon>Bacillati</taxon>
        <taxon>Actinomycetota</taxon>
        <taxon>Actinomycetes</taxon>
        <taxon>Micrococcales</taxon>
        <taxon>Ornithinimicrobiaceae</taxon>
        <taxon>Ornithinimicrobium</taxon>
    </lineage>
</organism>
<dbReference type="RefSeq" id="WP_252620910.1">
    <property type="nucleotide sequence ID" value="NZ_CP099490.1"/>
</dbReference>
<accession>A0ABY4YI87</accession>
<dbReference type="EMBL" id="CP099490">
    <property type="protein sequence ID" value="USQ76215.1"/>
    <property type="molecule type" value="Genomic_DNA"/>
</dbReference>
<dbReference type="InterPro" id="IPR002575">
    <property type="entry name" value="Aminoglycoside_PTrfase"/>
</dbReference>
<evidence type="ECO:0000313" key="3">
    <source>
        <dbReference type="Proteomes" id="UP001056535"/>
    </source>
</evidence>
<sequence length="286" mass="31860">MTALSTHPGLSAEQSRLLHLWLPDATIRHDHGWDLGIRSVLEVSQRGTRFIVKAGSADDHHMDREITAHERWLTPWASRHRAPELVHADRPVRLLVTTFLPGHLVLDTPAQDDPDVFRQAGELLCQLHSQLSVADADAEARENARSLAWLDSDHRITPQVEAQLRAEIRSWPTPPSVLVPTHGDWQPRNWLRHAGQVCVIDFGRAALRPAMTDLGRLAAQDFARDRGLETAFLEGYGSDPREPAAWHRTRLREAIGTAVWAHQVGDAGFEAQGHAMIAAAMTPMAL</sequence>
<dbReference type="Gene3D" id="3.90.1200.10">
    <property type="match status" value="1"/>
</dbReference>
<name>A0ABY4YI87_9MICO</name>
<proteinExistence type="predicted"/>
<gene>
    <name evidence="2" type="ORF">NF557_16755</name>
</gene>
<keyword evidence="3" id="KW-1185">Reference proteome</keyword>
<feature type="domain" description="Aminoglycoside phosphotransferase" evidence="1">
    <location>
        <begin position="48"/>
        <end position="246"/>
    </location>
</feature>
<evidence type="ECO:0000313" key="2">
    <source>
        <dbReference type="EMBL" id="USQ76215.1"/>
    </source>
</evidence>
<dbReference type="SUPFAM" id="SSF56112">
    <property type="entry name" value="Protein kinase-like (PK-like)"/>
    <property type="match status" value="1"/>
</dbReference>
<evidence type="ECO:0000259" key="1">
    <source>
        <dbReference type="Pfam" id="PF01636"/>
    </source>
</evidence>
<dbReference type="InterPro" id="IPR011009">
    <property type="entry name" value="Kinase-like_dom_sf"/>
</dbReference>
<protein>
    <submittedName>
        <fullName evidence="2">Phosphotransferase</fullName>
    </submittedName>
</protein>
<dbReference type="Proteomes" id="UP001056535">
    <property type="component" value="Chromosome"/>
</dbReference>
<reference evidence="2" key="1">
    <citation type="submission" date="2022-06" db="EMBL/GenBank/DDBJ databases">
        <title>Ornithinimicrobium JY.X270.</title>
        <authorList>
            <person name="Huang Y."/>
        </authorList>
    </citation>
    <scope>NUCLEOTIDE SEQUENCE</scope>
    <source>
        <strain evidence="2">JY.X270</strain>
    </source>
</reference>